<sequence length="55" mass="6244">MEKQTLHATVWFTVRAVPVLLLYLTELPHHLSAHLSAYLLLQLPACVHLTLQVTL</sequence>
<evidence type="ECO:0000313" key="2">
    <source>
        <dbReference type="Proteomes" id="UP000828390"/>
    </source>
</evidence>
<dbReference type="AlphaFoldDB" id="A0A9D4H0S5"/>
<evidence type="ECO:0000313" key="1">
    <source>
        <dbReference type="EMBL" id="KAH3827266.1"/>
    </source>
</evidence>
<name>A0A9D4H0S5_DREPO</name>
<comment type="caution">
    <text evidence="1">The sequence shown here is derived from an EMBL/GenBank/DDBJ whole genome shotgun (WGS) entry which is preliminary data.</text>
</comment>
<protein>
    <submittedName>
        <fullName evidence="1">Uncharacterized protein</fullName>
    </submittedName>
</protein>
<keyword evidence="2" id="KW-1185">Reference proteome</keyword>
<accession>A0A9D4H0S5</accession>
<proteinExistence type="predicted"/>
<gene>
    <name evidence="1" type="ORF">DPMN_129197</name>
</gene>
<reference evidence="1" key="1">
    <citation type="journal article" date="2019" name="bioRxiv">
        <title>The Genome of the Zebra Mussel, Dreissena polymorpha: A Resource for Invasive Species Research.</title>
        <authorList>
            <person name="McCartney M.A."/>
            <person name="Auch B."/>
            <person name="Kono T."/>
            <person name="Mallez S."/>
            <person name="Zhang Y."/>
            <person name="Obille A."/>
            <person name="Becker A."/>
            <person name="Abrahante J.E."/>
            <person name="Garbe J."/>
            <person name="Badalamenti J.P."/>
            <person name="Herman A."/>
            <person name="Mangelson H."/>
            <person name="Liachko I."/>
            <person name="Sullivan S."/>
            <person name="Sone E.D."/>
            <person name="Koren S."/>
            <person name="Silverstein K.A.T."/>
            <person name="Beckman K.B."/>
            <person name="Gohl D.M."/>
        </authorList>
    </citation>
    <scope>NUCLEOTIDE SEQUENCE</scope>
    <source>
        <strain evidence="1">Duluth1</strain>
        <tissue evidence="1">Whole animal</tissue>
    </source>
</reference>
<dbReference type="Proteomes" id="UP000828390">
    <property type="component" value="Unassembled WGS sequence"/>
</dbReference>
<reference evidence="1" key="2">
    <citation type="submission" date="2020-11" db="EMBL/GenBank/DDBJ databases">
        <authorList>
            <person name="McCartney M.A."/>
            <person name="Auch B."/>
            <person name="Kono T."/>
            <person name="Mallez S."/>
            <person name="Becker A."/>
            <person name="Gohl D.M."/>
            <person name="Silverstein K.A.T."/>
            <person name="Koren S."/>
            <person name="Bechman K.B."/>
            <person name="Herman A."/>
            <person name="Abrahante J.E."/>
            <person name="Garbe J."/>
        </authorList>
    </citation>
    <scope>NUCLEOTIDE SEQUENCE</scope>
    <source>
        <strain evidence="1">Duluth1</strain>
        <tissue evidence="1">Whole animal</tissue>
    </source>
</reference>
<organism evidence="1 2">
    <name type="scientific">Dreissena polymorpha</name>
    <name type="common">Zebra mussel</name>
    <name type="synonym">Mytilus polymorpha</name>
    <dbReference type="NCBI Taxonomy" id="45954"/>
    <lineage>
        <taxon>Eukaryota</taxon>
        <taxon>Metazoa</taxon>
        <taxon>Spiralia</taxon>
        <taxon>Lophotrochozoa</taxon>
        <taxon>Mollusca</taxon>
        <taxon>Bivalvia</taxon>
        <taxon>Autobranchia</taxon>
        <taxon>Heteroconchia</taxon>
        <taxon>Euheterodonta</taxon>
        <taxon>Imparidentia</taxon>
        <taxon>Neoheterodontei</taxon>
        <taxon>Myida</taxon>
        <taxon>Dreissenoidea</taxon>
        <taxon>Dreissenidae</taxon>
        <taxon>Dreissena</taxon>
    </lineage>
</organism>
<dbReference type="EMBL" id="JAIWYP010000005">
    <property type="protein sequence ID" value="KAH3827266.1"/>
    <property type="molecule type" value="Genomic_DNA"/>
</dbReference>